<evidence type="ECO:0000313" key="2">
    <source>
        <dbReference type="EMBL" id="QJY49962.1"/>
    </source>
</evidence>
<organism evidence="2 3">
    <name type="scientific">Pseudonocardia broussonetiae</name>
    <dbReference type="NCBI Taxonomy" id="2736640"/>
    <lineage>
        <taxon>Bacteria</taxon>
        <taxon>Bacillati</taxon>
        <taxon>Actinomycetota</taxon>
        <taxon>Actinomycetes</taxon>
        <taxon>Pseudonocardiales</taxon>
        <taxon>Pseudonocardiaceae</taxon>
        <taxon>Pseudonocardia</taxon>
    </lineage>
</organism>
<sequence length="384" mass="42928">MADDVLHHPPRNRPIDGDFDPTAVTFAAMALFDHLTAEQRARIVLPLDDENRTHWNFLPESGRVGLPLRDMTDAQRYLAHRLVAQSTSLTGYAKAIQVMSLEHVLRERDVDVFGHVAAHFRDPHGYFLTFFDQPQPDRHWGWRLVGHHLSLNVTVIGQDRMAVTPFLLGAEPARIGPFRVLGEEEDRAFRLLDALDPAQRATATVHPVPPPDFATRCVPVIGAEEWPDVHGVGRRDAMITDADRAALRYVRGAPRGLPRSAMTASQAGAFDELLASFLGNVRPAQVGREMDRIRAAGLDDLHLVWAGGHTVDVPHYFRIEGPVTLVEFDNTEDDANHVHAVWRDPTNDFGVDVLAEHRAAQHPTDRHRADRHRGPAEPERPTDG</sequence>
<dbReference type="RefSeq" id="WP_172166909.1">
    <property type="nucleotide sequence ID" value="NZ_CP053564.1"/>
</dbReference>
<dbReference type="KEGG" id="pbro:HOP40_32810"/>
<dbReference type="EMBL" id="CP053564">
    <property type="protein sequence ID" value="QJY49962.1"/>
    <property type="molecule type" value="Genomic_DNA"/>
</dbReference>
<name>A0A6M6JTS8_9PSEU</name>
<dbReference type="PANTHER" id="PTHR37489:SF1">
    <property type="entry name" value="DUF3500 DOMAIN-CONTAINING PROTEIN"/>
    <property type="match status" value="1"/>
</dbReference>
<protein>
    <submittedName>
        <fullName evidence="2">DUF3500 domain-containing protein</fullName>
    </submittedName>
</protein>
<keyword evidence="3" id="KW-1185">Reference proteome</keyword>
<accession>A0A6M6JTS8</accession>
<dbReference type="Pfam" id="PF12006">
    <property type="entry name" value="DUF3500"/>
    <property type="match status" value="1"/>
</dbReference>
<gene>
    <name evidence="2" type="ORF">HOP40_32810</name>
</gene>
<evidence type="ECO:0000256" key="1">
    <source>
        <dbReference type="SAM" id="MobiDB-lite"/>
    </source>
</evidence>
<dbReference type="PANTHER" id="PTHR37489">
    <property type="entry name" value="DUF3500 DOMAIN-CONTAINING PROTEIN"/>
    <property type="match status" value="1"/>
</dbReference>
<dbReference type="InterPro" id="IPR021889">
    <property type="entry name" value="DUF3500"/>
</dbReference>
<dbReference type="AlphaFoldDB" id="A0A6M6JTS8"/>
<dbReference type="Proteomes" id="UP000505377">
    <property type="component" value="Chromosome"/>
</dbReference>
<evidence type="ECO:0000313" key="3">
    <source>
        <dbReference type="Proteomes" id="UP000505377"/>
    </source>
</evidence>
<feature type="region of interest" description="Disordered" evidence="1">
    <location>
        <begin position="358"/>
        <end position="384"/>
    </location>
</feature>
<reference evidence="2 3" key="1">
    <citation type="submission" date="2020-05" db="EMBL/GenBank/DDBJ databases">
        <authorList>
            <person name="Mo P."/>
        </authorList>
    </citation>
    <scope>NUCLEOTIDE SEQUENCE [LARGE SCALE GENOMIC DNA]</scope>
    <source>
        <strain evidence="2 3">Gen01</strain>
    </source>
</reference>
<proteinExistence type="predicted"/>